<dbReference type="PANTHER" id="PTHR11941">
    <property type="entry name" value="ENOYL-COA HYDRATASE-RELATED"/>
    <property type="match status" value="1"/>
</dbReference>
<dbReference type="EC" id="4.2.1.17" evidence="5"/>
<dbReference type="FunFam" id="3.90.226.10:FF:000009">
    <property type="entry name" value="Carnitinyl-CoA dehydratase"/>
    <property type="match status" value="1"/>
</dbReference>
<dbReference type="GO" id="GO:0004300">
    <property type="term" value="F:enoyl-CoA hydratase activity"/>
    <property type="evidence" value="ECO:0007669"/>
    <property type="project" value="UniProtKB-EC"/>
</dbReference>
<accession>A0A0P7FA78</accession>
<dbReference type="CDD" id="cd06558">
    <property type="entry name" value="crotonase-like"/>
    <property type="match status" value="1"/>
</dbReference>
<dbReference type="Pfam" id="PF00378">
    <property type="entry name" value="ECH_1"/>
    <property type="match status" value="1"/>
</dbReference>
<reference evidence="6 7" key="1">
    <citation type="submission" date="2017-12" db="EMBL/GenBank/DDBJ databases">
        <title>FDA dAtabase for Regulatory Grade micrObial Sequences (FDA-ARGOS): Supporting development and validation of Infectious Disease Dx tests.</title>
        <authorList>
            <person name="Hoffmann M."/>
            <person name="Allard M."/>
            <person name="Evans P."/>
            <person name="Brown E."/>
            <person name="Tallon L.J."/>
            <person name="Sadzewicz L."/>
            <person name="Sengamalay N."/>
            <person name="Ott S."/>
            <person name="Godinez A."/>
            <person name="Nagaraj S."/>
            <person name="Vavikolanu K."/>
            <person name="Aluvathingal J."/>
            <person name="Nadendla S."/>
            <person name="Hobson J."/>
            <person name="Sichtig H."/>
        </authorList>
    </citation>
    <scope>NUCLEOTIDE SEQUENCE [LARGE SCALE GENOMIC DNA]</scope>
    <source>
        <strain evidence="7">ATCC 17749</strain>
        <strain evidence="6">FDAARGOS_97</strain>
    </source>
</reference>
<comment type="similarity">
    <text evidence="1 4">Belongs to the enoyl-CoA hydratase/isomerase family.</text>
</comment>
<evidence type="ECO:0000256" key="4">
    <source>
        <dbReference type="RuleBase" id="RU003707"/>
    </source>
</evidence>
<evidence type="ECO:0000256" key="1">
    <source>
        <dbReference type="ARBA" id="ARBA00005254"/>
    </source>
</evidence>
<evidence type="ECO:0000313" key="8">
    <source>
        <dbReference type="Proteomes" id="UP000714625"/>
    </source>
</evidence>
<dbReference type="RefSeq" id="WP_005375773.1">
    <property type="nucleotide sequence ID" value="NZ_AP023186.1"/>
</dbReference>
<keyword evidence="2" id="KW-0413">Isomerase</keyword>
<dbReference type="Proteomes" id="UP000714625">
    <property type="component" value="Unassembled WGS sequence"/>
</dbReference>
<dbReference type="OrthoDB" id="9807606at2"/>
<reference evidence="5" key="2">
    <citation type="submission" date="2019-11" db="EMBL/GenBank/DDBJ databases">
        <authorList>
            <consortium name="PulseNet: The National Subtyping Network for Foodborne Disease Surveillance"/>
            <person name="Tarr C.L."/>
            <person name="Trees E."/>
            <person name="Katz L.S."/>
            <person name="Carleton-Romer H.A."/>
            <person name="Stroika S."/>
            <person name="Kucerova Z."/>
            <person name="Roache K.F."/>
            <person name="Sabol A.L."/>
            <person name="Besser J."/>
            <person name="Gerner-Smidt P."/>
        </authorList>
    </citation>
    <scope>NUCLEOTIDE SEQUENCE</scope>
    <source>
        <strain evidence="5">PNUSAV001129</strain>
    </source>
</reference>
<dbReference type="GO" id="GO:0016853">
    <property type="term" value="F:isomerase activity"/>
    <property type="evidence" value="ECO:0007669"/>
    <property type="project" value="UniProtKB-KW"/>
</dbReference>
<keyword evidence="7" id="KW-1185">Reference proteome</keyword>
<organism evidence="5 8">
    <name type="scientific">Vibrio alginolyticus</name>
    <dbReference type="NCBI Taxonomy" id="663"/>
    <lineage>
        <taxon>Bacteria</taxon>
        <taxon>Pseudomonadati</taxon>
        <taxon>Pseudomonadota</taxon>
        <taxon>Gammaproteobacteria</taxon>
        <taxon>Vibrionales</taxon>
        <taxon>Vibrionaceae</taxon>
        <taxon>Vibrio</taxon>
    </lineage>
</organism>
<evidence type="ECO:0000256" key="3">
    <source>
        <dbReference type="ARBA" id="ARBA00023239"/>
    </source>
</evidence>
<dbReference type="SUPFAM" id="SSF52096">
    <property type="entry name" value="ClpP/crotonase"/>
    <property type="match status" value="1"/>
</dbReference>
<dbReference type="PANTHER" id="PTHR11941:SF141">
    <property type="entry name" value="ENOYL-COA HYDRATASE_ISOMERASE-RELATED"/>
    <property type="match status" value="1"/>
</dbReference>
<name>A0A0P7FA78_VIBAL</name>
<dbReference type="InterPro" id="IPR001753">
    <property type="entry name" value="Enoyl-CoA_hydra/iso"/>
</dbReference>
<dbReference type="InterPro" id="IPR018376">
    <property type="entry name" value="Enoyl-CoA_hyd/isom_CS"/>
</dbReference>
<sequence length="261" mass="27925">MPLTQTAIQHTIANHVALVTMNNPPANTWTAESLKALKSLILTLNDDNQVYSLVLTGSGEKFFSAGADLKLFSDGDKAVASDMARCFGEAFETLSEFRGVSIAAINGYAMGGGLEVALACDIRVVEEQAVLALPEAKVGLLPCAGGTQNLTALVGEGWAKRIILCGEQVSADKAKELGLVEELVPKGEALSKALELAESVANQSPSSVAACKALIQNMRSAPLKHGLMKERELFLNLFDTEDQVEGVRAFLEKRPPQWKNR</sequence>
<gene>
    <name evidence="6" type="ORF">AL553_023365</name>
    <name evidence="5" type="ORF">GHY86_07225</name>
</gene>
<dbReference type="GO" id="GO:0006635">
    <property type="term" value="P:fatty acid beta-oxidation"/>
    <property type="evidence" value="ECO:0007669"/>
    <property type="project" value="TreeGrafter"/>
</dbReference>
<proteinExistence type="inferred from homology"/>
<evidence type="ECO:0000256" key="2">
    <source>
        <dbReference type="ARBA" id="ARBA00023235"/>
    </source>
</evidence>
<keyword evidence="3 5" id="KW-0456">Lyase</keyword>
<dbReference type="AlphaFoldDB" id="A0A0P7FA78"/>
<dbReference type="EMBL" id="LOSN02000002">
    <property type="protein sequence ID" value="PNP20574.1"/>
    <property type="molecule type" value="Genomic_DNA"/>
</dbReference>
<dbReference type="Gene3D" id="3.90.226.10">
    <property type="entry name" value="2-enoyl-CoA Hydratase, Chain A, domain 1"/>
    <property type="match status" value="1"/>
</dbReference>
<evidence type="ECO:0000313" key="6">
    <source>
        <dbReference type="EMBL" id="PNP20574.1"/>
    </source>
</evidence>
<evidence type="ECO:0000313" key="7">
    <source>
        <dbReference type="Proteomes" id="UP000054316"/>
    </source>
</evidence>
<dbReference type="EMBL" id="AAXMUW010000010">
    <property type="protein sequence ID" value="EGQ9134949.1"/>
    <property type="molecule type" value="Genomic_DNA"/>
</dbReference>
<protein>
    <submittedName>
        <fullName evidence="5">Enoyl-CoA hydratase</fullName>
        <ecNumber evidence="5">4.2.1.17</ecNumber>
    </submittedName>
</protein>
<comment type="caution">
    <text evidence="5">The sequence shown here is derived from an EMBL/GenBank/DDBJ whole genome shotgun (WGS) entry which is preliminary data.</text>
</comment>
<dbReference type="Proteomes" id="UP000054316">
    <property type="component" value="Unassembled WGS sequence"/>
</dbReference>
<dbReference type="PROSITE" id="PS00166">
    <property type="entry name" value="ENOYL_COA_HYDRATASE"/>
    <property type="match status" value="1"/>
</dbReference>
<dbReference type="Gene3D" id="1.10.12.10">
    <property type="entry name" value="Lyase 2-enoyl-coa Hydratase, Chain A, domain 2"/>
    <property type="match status" value="1"/>
</dbReference>
<evidence type="ECO:0000313" key="5">
    <source>
        <dbReference type="EMBL" id="EGQ9134949.1"/>
    </source>
</evidence>
<dbReference type="eggNOG" id="COG1024">
    <property type="taxonomic scope" value="Bacteria"/>
</dbReference>
<dbReference type="NCBIfam" id="NF006566">
    <property type="entry name" value="PRK09076.1"/>
    <property type="match status" value="1"/>
</dbReference>
<dbReference type="InterPro" id="IPR029045">
    <property type="entry name" value="ClpP/crotonase-like_dom_sf"/>
</dbReference>
<dbReference type="FunFam" id="1.10.12.10:FF:000001">
    <property type="entry name" value="Probable enoyl-CoA hydratase, mitochondrial"/>
    <property type="match status" value="1"/>
</dbReference>
<dbReference type="InterPro" id="IPR014748">
    <property type="entry name" value="Enoyl-CoA_hydra_C"/>
</dbReference>